<evidence type="ECO:0000313" key="3">
    <source>
        <dbReference type="EMBL" id="KRN96233.1"/>
    </source>
</evidence>
<organism evidence="3 4">
    <name type="scientific">Furfurilactobacillus siliginis</name>
    <dbReference type="NCBI Taxonomy" id="348151"/>
    <lineage>
        <taxon>Bacteria</taxon>
        <taxon>Bacillati</taxon>
        <taxon>Bacillota</taxon>
        <taxon>Bacilli</taxon>
        <taxon>Lactobacillales</taxon>
        <taxon>Lactobacillaceae</taxon>
        <taxon>Furfurilactobacillus</taxon>
    </lineage>
</organism>
<dbReference type="EMBL" id="BJUD01000002">
    <property type="protein sequence ID" value="GEK27842.1"/>
    <property type="molecule type" value="Genomic_DNA"/>
</dbReference>
<dbReference type="InterPro" id="IPR027417">
    <property type="entry name" value="P-loop_NTPase"/>
</dbReference>
<dbReference type="Proteomes" id="UP000051139">
    <property type="component" value="Unassembled WGS sequence"/>
</dbReference>
<comment type="caution">
    <text evidence="3">The sequence shown here is derived from an EMBL/GenBank/DDBJ whole genome shotgun (WGS) entry which is preliminary data.</text>
</comment>
<dbReference type="EMBL" id="JQCB01000005">
    <property type="protein sequence ID" value="KRN96233.1"/>
    <property type="molecule type" value="Genomic_DNA"/>
</dbReference>
<dbReference type="RefSeq" id="WP_057810077.1">
    <property type="nucleotide sequence ID" value="NZ_BJUD01000002.1"/>
</dbReference>
<keyword evidence="1" id="KW-0547">Nucleotide-binding</keyword>
<reference evidence="2 5" key="2">
    <citation type="submission" date="2019-07" db="EMBL/GenBank/DDBJ databases">
        <title>Whole genome shotgun sequence of Lactobacillus siliginis NBRC 101315.</title>
        <authorList>
            <person name="Hosoyama A."/>
            <person name="Uohara A."/>
            <person name="Ohji S."/>
            <person name="Ichikawa N."/>
        </authorList>
    </citation>
    <scope>NUCLEOTIDE SEQUENCE [LARGE SCALE GENOMIC DNA]</scope>
    <source>
        <strain evidence="2 5">NBRC 101315</strain>
    </source>
</reference>
<dbReference type="SUPFAM" id="SSF52540">
    <property type="entry name" value="P-loop containing nucleoside triphosphate hydrolases"/>
    <property type="match status" value="1"/>
</dbReference>
<dbReference type="PATRIC" id="fig|348151.3.peg.1666"/>
<protein>
    <submittedName>
        <fullName evidence="2">Ethanolamine utilization protein EutP</fullName>
    </submittedName>
    <submittedName>
        <fullName evidence="3">Propanediol utilization protein PduV</fullName>
    </submittedName>
</protein>
<evidence type="ECO:0000313" key="4">
    <source>
        <dbReference type="Proteomes" id="UP000051139"/>
    </source>
</evidence>
<dbReference type="PANTHER" id="PTHR40453:SF1">
    <property type="entry name" value="PROTEIN YOEF"/>
    <property type="match status" value="1"/>
</dbReference>
<evidence type="ECO:0000256" key="1">
    <source>
        <dbReference type="PIRNR" id="PIRNR036409"/>
    </source>
</evidence>
<dbReference type="GO" id="GO:0006576">
    <property type="term" value="P:biogenic amine metabolic process"/>
    <property type="evidence" value="ECO:0007669"/>
    <property type="project" value="InterPro"/>
</dbReference>
<proteinExistence type="inferred from homology"/>
<dbReference type="AlphaFoldDB" id="A0A0R2L330"/>
<comment type="similarity">
    <text evidence="1">Belongs to the EutP/PduV family.</text>
</comment>
<name>A0A0R2L330_9LACO</name>
<dbReference type="GO" id="GO:0005524">
    <property type="term" value="F:ATP binding"/>
    <property type="evidence" value="ECO:0007669"/>
    <property type="project" value="UniProtKB-UniRule"/>
</dbReference>
<sequence>MRRPLLVGAVGCGKTTLRQRLAGVAIKYDKTQSVEFFKDAVDTPGEFVEHHRFYSALSVTAAEADIILMLQSILDKRQIFAPGFATMFNRPAVGIITKVDLATDEQQIAKSAKYLRMAGAKKIILCSAIKDIGTVNIENVLDLKGGE</sequence>
<gene>
    <name evidence="3" type="ORF">IV55_GL001619</name>
    <name evidence="2" type="ORF">LSI01_01530</name>
</gene>
<dbReference type="OrthoDB" id="6179at2"/>
<accession>A0A0R2L330</accession>
<evidence type="ECO:0000313" key="5">
    <source>
        <dbReference type="Proteomes" id="UP000321429"/>
    </source>
</evidence>
<evidence type="ECO:0000313" key="2">
    <source>
        <dbReference type="EMBL" id="GEK27842.1"/>
    </source>
</evidence>
<dbReference type="InterPro" id="IPR012381">
    <property type="entry name" value="EutP_PduV"/>
</dbReference>
<dbReference type="Gene3D" id="3.40.50.300">
    <property type="entry name" value="P-loop containing nucleotide triphosphate hydrolases"/>
    <property type="match status" value="1"/>
</dbReference>
<reference evidence="3 4" key="1">
    <citation type="journal article" date="2015" name="Genome Announc.">
        <title>Expanding the biotechnology potential of lactobacilli through comparative genomics of 213 strains and associated genera.</title>
        <authorList>
            <person name="Sun Z."/>
            <person name="Harris H.M."/>
            <person name="McCann A."/>
            <person name="Guo C."/>
            <person name="Argimon S."/>
            <person name="Zhang W."/>
            <person name="Yang X."/>
            <person name="Jeffery I.B."/>
            <person name="Cooney J.C."/>
            <person name="Kagawa T.F."/>
            <person name="Liu W."/>
            <person name="Song Y."/>
            <person name="Salvetti E."/>
            <person name="Wrobel A."/>
            <person name="Rasinkangas P."/>
            <person name="Parkhill J."/>
            <person name="Rea M.C."/>
            <person name="O'Sullivan O."/>
            <person name="Ritari J."/>
            <person name="Douillard F.P."/>
            <person name="Paul Ross R."/>
            <person name="Yang R."/>
            <person name="Briner A.E."/>
            <person name="Felis G.E."/>
            <person name="de Vos W.M."/>
            <person name="Barrangou R."/>
            <person name="Klaenhammer T.R."/>
            <person name="Caufield P.W."/>
            <person name="Cui Y."/>
            <person name="Zhang H."/>
            <person name="O'Toole P.W."/>
        </authorList>
    </citation>
    <scope>NUCLEOTIDE SEQUENCE [LARGE SCALE GENOMIC DNA]</scope>
    <source>
        <strain evidence="3 4">DSM 22696</strain>
    </source>
</reference>
<keyword evidence="4" id="KW-1185">Reference proteome</keyword>
<dbReference type="NCBIfam" id="TIGR02528">
    <property type="entry name" value="EutP"/>
    <property type="match status" value="1"/>
</dbReference>
<dbReference type="Proteomes" id="UP000321429">
    <property type="component" value="Unassembled WGS sequence"/>
</dbReference>
<dbReference type="PANTHER" id="PTHR40453">
    <property type="entry name" value="PROTEIN YOEF"/>
    <property type="match status" value="1"/>
</dbReference>
<dbReference type="PIRSF" id="PIRSF036409">
    <property type="entry name" value="EutP_PduV"/>
    <property type="match status" value="1"/>
</dbReference>
<dbReference type="STRING" id="348151.IV55_GL001619"/>
<dbReference type="Pfam" id="PF10662">
    <property type="entry name" value="PduV-EutP"/>
    <property type="match status" value="1"/>
</dbReference>